<gene>
    <name evidence="2" type="primary">Mo02100</name>
    <name evidence="2" type="ORF">E5Q_02100</name>
</gene>
<dbReference type="STRING" id="764103.G7DXY6"/>
<feature type="compositionally biased region" description="Basic and acidic residues" evidence="1">
    <location>
        <begin position="406"/>
        <end position="419"/>
    </location>
</feature>
<feature type="compositionally biased region" description="Basic and acidic residues" evidence="1">
    <location>
        <begin position="375"/>
        <end position="385"/>
    </location>
</feature>
<dbReference type="PANTHER" id="PTHR40468">
    <property type="entry name" value="YALI0A15257P"/>
    <property type="match status" value="1"/>
</dbReference>
<feature type="region of interest" description="Disordered" evidence="1">
    <location>
        <begin position="328"/>
        <end position="385"/>
    </location>
</feature>
<feature type="compositionally biased region" description="Basic and acidic residues" evidence="1">
    <location>
        <begin position="53"/>
        <end position="65"/>
    </location>
</feature>
<evidence type="ECO:0000256" key="1">
    <source>
        <dbReference type="SAM" id="MobiDB-lite"/>
    </source>
</evidence>
<feature type="region of interest" description="Disordered" evidence="1">
    <location>
        <begin position="247"/>
        <end position="310"/>
    </location>
</feature>
<reference evidence="2 3" key="2">
    <citation type="journal article" date="2012" name="Open Biol.">
        <title>Characteristics of nucleosomes and linker DNA regions on the genome of the basidiomycete Mixia osmundae revealed by mono- and dinucleosome mapping.</title>
        <authorList>
            <person name="Nishida H."/>
            <person name="Kondo S."/>
            <person name="Matsumoto T."/>
            <person name="Suzuki Y."/>
            <person name="Yoshikawa H."/>
            <person name="Taylor T.D."/>
            <person name="Sugiyama J."/>
        </authorList>
    </citation>
    <scope>NUCLEOTIDE SEQUENCE [LARGE SCALE GENOMIC DNA]</scope>
    <source>
        <strain evidence="3">CBS 9802 / IAM 14324 / JCM 22182 / KY 12970</strain>
    </source>
</reference>
<feature type="compositionally biased region" description="Basic and acidic residues" evidence="1">
    <location>
        <begin position="265"/>
        <end position="283"/>
    </location>
</feature>
<feature type="compositionally biased region" description="Polar residues" evidence="1">
    <location>
        <begin position="170"/>
        <end position="186"/>
    </location>
</feature>
<dbReference type="InParanoid" id="G7DXY6"/>
<dbReference type="PANTHER" id="PTHR40468:SF1">
    <property type="entry name" value="TOPOISOMERASE I DAMAGE AFFECTED PROTEIN 11"/>
    <property type="match status" value="1"/>
</dbReference>
<feature type="region of interest" description="Disordered" evidence="1">
    <location>
        <begin position="119"/>
        <end position="202"/>
    </location>
</feature>
<dbReference type="Proteomes" id="UP000009131">
    <property type="component" value="Unassembled WGS sequence"/>
</dbReference>
<dbReference type="AlphaFoldDB" id="G7DXY6"/>
<dbReference type="OrthoDB" id="2163387at2759"/>
<feature type="compositionally biased region" description="Polar residues" evidence="1">
    <location>
        <begin position="133"/>
        <end position="147"/>
    </location>
</feature>
<proteinExistence type="predicted"/>
<accession>G7DXY6</accession>
<dbReference type="EMBL" id="BABT02000062">
    <property type="protein sequence ID" value="GAA95446.1"/>
    <property type="molecule type" value="Genomic_DNA"/>
</dbReference>
<organism evidence="2 3">
    <name type="scientific">Mixia osmundae (strain CBS 9802 / IAM 14324 / JCM 22182 / KY 12970)</name>
    <dbReference type="NCBI Taxonomy" id="764103"/>
    <lineage>
        <taxon>Eukaryota</taxon>
        <taxon>Fungi</taxon>
        <taxon>Dikarya</taxon>
        <taxon>Basidiomycota</taxon>
        <taxon>Pucciniomycotina</taxon>
        <taxon>Mixiomycetes</taxon>
        <taxon>Mixiales</taxon>
        <taxon>Mixiaceae</taxon>
        <taxon>Mixia</taxon>
    </lineage>
</organism>
<dbReference type="eggNOG" id="ENOG502R1DW">
    <property type="taxonomic scope" value="Eukaryota"/>
</dbReference>
<reference evidence="2 3" key="1">
    <citation type="journal article" date="2011" name="J. Gen. Appl. Microbiol.">
        <title>Draft genome sequencing of the enigmatic basidiomycete Mixia osmundae.</title>
        <authorList>
            <person name="Nishida H."/>
            <person name="Nagatsuka Y."/>
            <person name="Sugiyama J."/>
        </authorList>
    </citation>
    <scope>NUCLEOTIDE SEQUENCE [LARGE SCALE GENOMIC DNA]</scope>
    <source>
        <strain evidence="3">CBS 9802 / IAM 14324 / JCM 22182 / KY 12970</strain>
    </source>
</reference>
<keyword evidence="3" id="KW-1185">Reference proteome</keyword>
<feature type="region of interest" description="Disordered" evidence="1">
    <location>
        <begin position="1"/>
        <end position="68"/>
    </location>
</feature>
<feature type="compositionally biased region" description="Polar residues" evidence="1">
    <location>
        <begin position="353"/>
        <end position="371"/>
    </location>
</feature>
<sequence length="450" mass="48834">MTAGAIETTSISSSSSHQSLVSRVDRTSRASSAQTSPREPSQQNESKLAMDASSRDSDEARRQQHEQAVQRILKTVREAKVARKFRSRLALACYKTSRGWQDLKLEAIEPQVEKELADKKKRARDEANAAEVLSQSNKRQAVASTSKLAGPSTHAPNGSPYLDVRVPRSRQLSARTNDSAMRSSTVHEPAGDNASPYPPQMSLYDTLISPSINDLYGYFSPAQQSPATFEPAASHRRLSPLTTSVALNNHIRPGQPNGLNTRRSNSSERDAPYSSGDRHDSRKPQSPKKLGRPHDREPGKPILSTSDPSFASSAHEFVDAATALTSFSRSPVEQSAVAPTSKLDEARHHPSPLRTNMSFSGEVTTTPSRQSIRPVDARSSHAEGDRESAAELMLFLAASPSPATHRRTEDMIPRPRDGIGKQLFTEGPAPASPVPAGSYSQARSLASGFN</sequence>
<feature type="compositionally biased region" description="Low complexity" evidence="1">
    <location>
        <begin position="10"/>
        <end position="22"/>
    </location>
</feature>
<dbReference type="HOGENOM" id="CLU_608436_0_0_1"/>
<evidence type="ECO:0000313" key="3">
    <source>
        <dbReference type="Proteomes" id="UP000009131"/>
    </source>
</evidence>
<feature type="region of interest" description="Disordered" evidence="1">
    <location>
        <begin position="401"/>
        <end position="450"/>
    </location>
</feature>
<dbReference type="RefSeq" id="XP_014569963.1">
    <property type="nucleotide sequence ID" value="XM_014714477.1"/>
</dbReference>
<feature type="compositionally biased region" description="Polar residues" evidence="1">
    <location>
        <begin position="29"/>
        <end position="46"/>
    </location>
</feature>
<protein>
    <submittedName>
        <fullName evidence="2">Uncharacterized protein</fullName>
    </submittedName>
</protein>
<feature type="compositionally biased region" description="Polar residues" evidence="1">
    <location>
        <begin position="439"/>
        <end position="450"/>
    </location>
</feature>
<comment type="caution">
    <text evidence="2">The sequence shown here is derived from an EMBL/GenBank/DDBJ whole genome shotgun (WGS) entry which is preliminary data.</text>
</comment>
<name>G7DXY6_MIXOS</name>
<evidence type="ECO:0000313" key="2">
    <source>
        <dbReference type="EMBL" id="GAA95446.1"/>
    </source>
</evidence>